<comment type="similarity">
    <text evidence="2">Belongs to the class I fructose-bisphosphate aldolase family.</text>
</comment>
<evidence type="ECO:0000256" key="4">
    <source>
        <dbReference type="ARBA" id="ARBA00023152"/>
    </source>
</evidence>
<evidence type="ECO:0000256" key="6">
    <source>
        <dbReference type="ARBA" id="ARBA00029799"/>
    </source>
</evidence>
<gene>
    <name evidence="7" type="ORF">GR170_23785</name>
</gene>
<sequence>MQAEKVKTDPAMAEQIRSGDGFIAALDQSGGSTPKALKLYGIEEDAYSSEEEMFQLMHDMRARIIKSPAFNGEKVIGAILFERTMDGEIDGVPTAEYLWKETQVVPFLKVDKGLDEAEDGVKLMKPMPEIDALLAKAVSKGIFGTKMRSVVDAANPVGIKKIVEQQFEVGKKILSYGLIPIIEPEVTISIADKAEAETLLRDEILAHLDALPEGIEVMLKLTIPEVDNQYKALVDHPKVMKVVALSGGYSREEANDRLSRQTGMIASFSRALTEGLSAQQSDAEFDATLAATIEGIYKASVAG</sequence>
<dbReference type="GO" id="GO:0004332">
    <property type="term" value="F:fructose-bisphosphate aldolase activity"/>
    <property type="evidence" value="ECO:0007669"/>
    <property type="project" value="UniProtKB-EC"/>
</dbReference>
<dbReference type="EC" id="4.1.2.13" evidence="3"/>
<evidence type="ECO:0000313" key="7">
    <source>
        <dbReference type="EMBL" id="MXN20860.1"/>
    </source>
</evidence>
<dbReference type="Gene3D" id="3.20.20.70">
    <property type="entry name" value="Aldolase class I"/>
    <property type="match status" value="1"/>
</dbReference>
<evidence type="ECO:0000256" key="2">
    <source>
        <dbReference type="ARBA" id="ARBA00010387"/>
    </source>
</evidence>
<protein>
    <recommendedName>
        <fullName evidence="3">fructose-bisphosphate aldolase</fullName>
        <ecNumber evidence="3">4.1.2.13</ecNumber>
    </recommendedName>
    <alternativeName>
        <fullName evidence="6">Fructose-bisphosphate aldolase class I</fullName>
    </alternativeName>
</protein>
<comment type="caution">
    <text evidence="7">The sequence shown here is derived from an EMBL/GenBank/DDBJ whole genome shotgun (WGS) entry which is preliminary data.</text>
</comment>
<accession>A0A6L7GC90</accession>
<keyword evidence="8" id="KW-1185">Reference proteome</keyword>
<dbReference type="Pfam" id="PF00274">
    <property type="entry name" value="Glycolytic"/>
    <property type="match status" value="1"/>
</dbReference>
<dbReference type="AlphaFoldDB" id="A0A6L7GC90"/>
<keyword evidence="4" id="KW-0324">Glycolysis</keyword>
<dbReference type="UniPathway" id="UPA00109">
    <property type="reaction ID" value="UER00183"/>
</dbReference>
<dbReference type="Proteomes" id="UP000477911">
    <property type="component" value="Unassembled WGS sequence"/>
</dbReference>
<dbReference type="GO" id="GO:0006096">
    <property type="term" value="P:glycolytic process"/>
    <property type="evidence" value="ECO:0007669"/>
    <property type="project" value="UniProtKB-UniPathway"/>
</dbReference>
<comment type="pathway">
    <text evidence="1">Carbohydrate degradation; glycolysis; D-glyceraldehyde 3-phosphate and glycerone phosphate from D-glucose: step 4/4.</text>
</comment>
<dbReference type="EMBL" id="WUMU01000036">
    <property type="protein sequence ID" value="MXN20860.1"/>
    <property type="molecule type" value="Genomic_DNA"/>
</dbReference>
<name>A0A6L7GC90_9RHOB</name>
<evidence type="ECO:0000256" key="5">
    <source>
        <dbReference type="ARBA" id="ARBA00023239"/>
    </source>
</evidence>
<evidence type="ECO:0000256" key="3">
    <source>
        <dbReference type="ARBA" id="ARBA00013068"/>
    </source>
</evidence>
<evidence type="ECO:0000313" key="8">
    <source>
        <dbReference type="Proteomes" id="UP000477911"/>
    </source>
</evidence>
<dbReference type="NCBIfam" id="NF003784">
    <property type="entry name" value="PRK05377.1"/>
    <property type="match status" value="1"/>
</dbReference>
<dbReference type="InterPro" id="IPR000741">
    <property type="entry name" value="FBA_I"/>
</dbReference>
<proteinExistence type="inferred from homology"/>
<dbReference type="SUPFAM" id="SSF51569">
    <property type="entry name" value="Aldolase"/>
    <property type="match status" value="1"/>
</dbReference>
<organism evidence="7 8">
    <name type="scientific">Pseudooceanicola albus</name>
    <dbReference type="NCBI Taxonomy" id="2692189"/>
    <lineage>
        <taxon>Bacteria</taxon>
        <taxon>Pseudomonadati</taxon>
        <taxon>Pseudomonadota</taxon>
        <taxon>Alphaproteobacteria</taxon>
        <taxon>Rhodobacterales</taxon>
        <taxon>Paracoccaceae</taxon>
        <taxon>Pseudooceanicola</taxon>
    </lineage>
</organism>
<reference evidence="7 8" key="1">
    <citation type="submission" date="2019-12" db="EMBL/GenBank/DDBJ databases">
        <authorList>
            <person name="Li M."/>
        </authorList>
    </citation>
    <scope>NUCLEOTIDE SEQUENCE [LARGE SCALE GENOMIC DNA]</scope>
    <source>
        <strain evidence="7 8">GBMRC 2024</strain>
    </source>
</reference>
<dbReference type="PANTHER" id="PTHR11627">
    <property type="entry name" value="FRUCTOSE-BISPHOSPHATE ALDOLASE"/>
    <property type="match status" value="1"/>
</dbReference>
<keyword evidence="5" id="KW-0456">Lyase</keyword>
<evidence type="ECO:0000256" key="1">
    <source>
        <dbReference type="ARBA" id="ARBA00004714"/>
    </source>
</evidence>
<dbReference type="InterPro" id="IPR013785">
    <property type="entry name" value="Aldolase_TIM"/>
</dbReference>